<keyword evidence="3" id="KW-0238">DNA-binding</keyword>
<dbReference type="SUPFAM" id="SSF53850">
    <property type="entry name" value="Periplasmic binding protein-like II"/>
    <property type="match status" value="1"/>
</dbReference>
<evidence type="ECO:0000259" key="6">
    <source>
        <dbReference type="PROSITE" id="PS50931"/>
    </source>
</evidence>
<keyword evidence="2" id="KW-0805">Transcription regulation</keyword>
<dbReference type="PRINTS" id="PR00039">
    <property type="entry name" value="HTHLYSR"/>
</dbReference>
<accession>A0A7X6LVT6</accession>
<keyword evidence="8" id="KW-1185">Reference proteome</keyword>
<dbReference type="InterPro" id="IPR036388">
    <property type="entry name" value="WH-like_DNA-bd_sf"/>
</dbReference>
<gene>
    <name evidence="7" type="ORF">HGA07_05435</name>
</gene>
<dbReference type="PANTHER" id="PTHR30346:SF28">
    <property type="entry name" value="HTH-TYPE TRANSCRIPTIONAL REGULATOR CYNR"/>
    <property type="match status" value="1"/>
</dbReference>
<dbReference type="PROSITE" id="PS50931">
    <property type="entry name" value="HTH_LYSR"/>
    <property type="match status" value="1"/>
</dbReference>
<comment type="caution">
    <text evidence="7">The sequence shown here is derived from an EMBL/GenBank/DDBJ whole genome shotgun (WGS) entry which is preliminary data.</text>
</comment>
<dbReference type="Pfam" id="PF03466">
    <property type="entry name" value="LysR_substrate"/>
    <property type="match status" value="1"/>
</dbReference>
<dbReference type="GO" id="GO:0032993">
    <property type="term" value="C:protein-DNA complex"/>
    <property type="evidence" value="ECO:0007669"/>
    <property type="project" value="TreeGrafter"/>
</dbReference>
<dbReference type="GO" id="GO:0003677">
    <property type="term" value="F:DNA binding"/>
    <property type="evidence" value="ECO:0007669"/>
    <property type="project" value="UniProtKB-KW"/>
</dbReference>
<proteinExistence type="inferred from homology"/>
<dbReference type="Pfam" id="PF00126">
    <property type="entry name" value="HTH_1"/>
    <property type="match status" value="1"/>
</dbReference>
<dbReference type="InterPro" id="IPR000847">
    <property type="entry name" value="LysR_HTH_N"/>
</dbReference>
<evidence type="ECO:0000256" key="1">
    <source>
        <dbReference type="ARBA" id="ARBA00009437"/>
    </source>
</evidence>
<organism evidence="7 8">
    <name type="scientific">Nocardia veterana</name>
    <dbReference type="NCBI Taxonomy" id="132249"/>
    <lineage>
        <taxon>Bacteria</taxon>
        <taxon>Bacillati</taxon>
        <taxon>Actinomycetota</taxon>
        <taxon>Actinomycetes</taxon>
        <taxon>Mycobacteriales</taxon>
        <taxon>Nocardiaceae</taxon>
        <taxon>Nocardia</taxon>
    </lineage>
</organism>
<dbReference type="GO" id="GO:0003700">
    <property type="term" value="F:DNA-binding transcription factor activity"/>
    <property type="evidence" value="ECO:0007669"/>
    <property type="project" value="InterPro"/>
</dbReference>
<keyword evidence="4" id="KW-0010">Activator</keyword>
<dbReference type="Proteomes" id="UP000523447">
    <property type="component" value="Unassembled WGS sequence"/>
</dbReference>
<evidence type="ECO:0000256" key="5">
    <source>
        <dbReference type="ARBA" id="ARBA00023163"/>
    </source>
</evidence>
<evidence type="ECO:0000313" key="7">
    <source>
        <dbReference type="EMBL" id="NKY85066.1"/>
    </source>
</evidence>
<dbReference type="RefSeq" id="WP_051031945.1">
    <property type="nucleotide sequence ID" value="NZ_CAWPHS010000023.1"/>
</dbReference>
<dbReference type="CDD" id="cd08414">
    <property type="entry name" value="PBP2_LTTR_aromatics_like"/>
    <property type="match status" value="1"/>
</dbReference>
<dbReference type="AlphaFoldDB" id="A0A7X6LVT6"/>
<protein>
    <submittedName>
        <fullName evidence="7">LysR family transcriptional regulator</fullName>
    </submittedName>
</protein>
<evidence type="ECO:0000256" key="2">
    <source>
        <dbReference type="ARBA" id="ARBA00023015"/>
    </source>
</evidence>
<dbReference type="FunFam" id="1.10.10.10:FF:000001">
    <property type="entry name" value="LysR family transcriptional regulator"/>
    <property type="match status" value="1"/>
</dbReference>
<dbReference type="EMBL" id="JAAXPE010000003">
    <property type="protein sequence ID" value="NKY85066.1"/>
    <property type="molecule type" value="Genomic_DNA"/>
</dbReference>
<dbReference type="Gene3D" id="1.10.10.10">
    <property type="entry name" value="Winged helix-like DNA-binding domain superfamily/Winged helix DNA-binding domain"/>
    <property type="match status" value="1"/>
</dbReference>
<dbReference type="InterPro" id="IPR036390">
    <property type="entry name" value="WH_DNA-bd_sf"/>
</dbReference>
<sequence length="315" mass="33415">MSNPAVSLGDEPPDLRRLQHFLCVAECAGFSRAAQQLHLSQQALSSSIAKLEKQLDTKLFDRTGRRISLTPAGVALQEGATGLLAAGQILLRQVRDAAAANRTPFVVAHTPAITADEVHTLLAPVRIGRPDVSLTVAQTFPSELESALVHGSVDVALRRGVAVPHGLAAAVIGYHPLRVAVAASHPLATAGTLTLDRLRHERIVVWAPPGASFYTDFILSTCRRAGFEPGLVVDRVQGTPPVTAVVDYPDAVAFVTAPAGPALGGRVRVLDLADPPMTPIQALWLPHTRSAVRDLLTTVTSDRTDSRATDGYSRT</sequence>
<evidence type="ECO:0000313" key="8">
    <source>
        <dbReference type="Proteomes" id="UP000523447"/>
    </source>
</evidence>
<evidence type="ECO:0000256" key="4">
    <source>
        <dbReference type="ARBA" id="ARBA00023159"/>
    </source>
</evidence>
<comment type="similarity">
    <text evidence="1">Belongs to the LysR transcriptional regulatory family.</text>
</comment>
<evidence type="ECO:0000256" key="3">
    <source>
        <dbReference type="ARBA" id="ARBA00023125"/>
    </source>
</evidence>
<dbReference type="InterPro" id="IPR005119">
    <property type="entry name" value="LysR_subst-bd"/>
</dbReference>
<keyword evidence="5" id="KW-0804">Transcription</keyword>
<feature type="domain" description="HTH lysR-type" evidence="6">
    <location>
        <begin position="13"/>
        <end position="70"/>
    </location>
</feature>
<reference evidence="7 8" key="1">
    <citation type="submission" date="2020-04" db="EMBL/GenBank/DDBJ databases">
        <title>MicrobeNet Type strains.</title>
        <authorList>
            <person name="Nicholson A.C."/>
        </authorList>
    </citation>
    <scope>NUCLEOTIDE SEQUENCE [LARGE SCALE GENOMIC DNA]</scope>
    <source>
        <strain evidence="7 8">DSM 44445</strain>
    </source>
</reference>
<dbReference type="Gene3D" id="3.40.190.10">
    <property type="entry name" value="Periplasmic binding protein-like II"/>
    <property type="match status" value="2"/>
</dbReference>
<name>A0A7X6LVT6_9NOCA</name>
<dbReference type="PANTHER" id="PTHR30346">
    <property type="entry name" value="TRANSCRIPTIONAL DUAL REGULATOR HCAR-RELATED"/>
    <property type="match status" value="1"/>
</dbReference>
<dbReference type="SUPFAM" id="SSF46785">
    <property type="entry name" value="Winged helix' DNA-binding domain"/>
    <property type="match status" value="1"/>
</dbReference>